<organism evidence="3 4">
    <name type="scientific">Archangium minus</name>
    <dbReference type="NCBI Taxonomy" id="83450"/>
    <lineage>
        <taxon>Bacteria</taxon>
        <taxon>Pseudomonadati</taxon>
        <taxon>Myxococcota</taxon>
        <taxon>Myxococcia</taxon>
        <taxon>Myxococcales</taxon>
        <taxon>Cystobacterineae</taxon>
        <taxon>Archangiaceae</taxon>
        <taxon>Archangium</taxon>
    </lineage>
</organism>
<sequence length="647" mass="71075">MRFPLSLLLLAPLACSSPARPPEQPPAPTRAPASRETVSPRAISGRVVDSKGQPVSGATVTVSPHNVAWDYKEAAPSAVVQSGPDGRFRAGPLEPGPYGLSARAPDGSVHFGEAVEVEGSEVEVELRLGAVSARVQGTVLDEGGQPLPQAEVRIIQTRMPTDSAFYVDDIALLPRTSNGRYSVDVLPGEYTLAATAPGFIPRAQPFTAGSTPLTLDLRLEAAPDAAMRQAALAWVKQKGLVLQTVEAGHGFADLQPLKPVLKDVRVVALGEATHGTREFFQLKHRMFEFLVTRMGFTVFAIEAPFTGAWAINDYVLTGQGDPAAALAGLRFWTWQTEEVLALIHWMRAYNASPEHPRKLKFYGVDMQAVHQEAARVVLAYLAKVDPEHAEALKEPFTPLTTPNDRTVTRLGEEERKALRQSIDELVQRFSARRKPYERRSSPKEWARVLQHLRVLRQSAELDMTQDDSLRDRAMADNLRWVLEQEGPGARAVVWAQNTHVARGDHPWAQRPMGSHLRAALGESLYVFGFAFHQGAFRAINASRDPKPERHGIVSFTVPAAPEDSLDAMLAETGAPLLAIDLRALPRTGPAHEWWRRAQRTRDIGAVFTDEGYPISRTHVLDTYDGLLFVENTSVARPLPRRTASTAP</sequence>
<feature type="compositionally biased region" description="Pro residues" evidence="1">
    <location>
        <begin position="19"/>
        <end position="29"/>
    </location>
</feature>
<dbReference type="InterPro" id="IPR052036">
    <property type="entry name" value="Hydrolase/PRTase-associated"/>
</dbReference>
<evidence type="ECO:0000256" key="1">
    <source>
        <dbReference type="SAM" id="MobiDB-lite"/>
    </source>
</evidence>
<evidence type="ECO:0000313" key="4">
    <source>
        <dbReference type="Proteomes" id="UP001611383"/>
    </source>
</evidence>
<dbReference type="RefSeq" id="WP_395806409.1">
    <property type="nucleotide sequence ID" value="NZ_CP043494.1"/>
</dbReference>
<dbReference type="Gene3D" id="2.60.40.1120">
    <property type="entry name" value="Carboxypeptidase-like, regulatory domain"/>
    <property type="match status" value="2"/>
</dbReference>
<dbReference type="CDD" id="cd14728">
    <property type="entry name" value="Ere-like"/>
    <property type="match status" value="1"/>
</dbReference>
<dbReference type="PANTHER" id="PTHR31299">
    <property type="entry name" value="ESTERASE, PUTATIVE (AFU_ORTHOLOGUE AFUA_1G05850)-RELATED"/>
    <property type="match status" value="1"/>
</dbReference>
<feature type="signal peptide" evidence="2">
    <location>
        <begin position="1"/>
        <end position="19"/>
    </location>
</feature>
<keyword evidence="4" id="KW-1185">Reference proteome</keyword>
<reference evidence="3 4" key="1">
    <citation type="submission" date="2019-08" db="EMBL/GenBank/DDBJ databases">
        <title>Archangium and Cystobacter genomes.</title>
        <authorList>
            <person name="Chen I.-C.K."/>
            <person name="Wielgoss S."/>
        </authorList>
    </citation>
    <scope>NUCLEOTIDE SEQUENCE [LARGE SCALE GENOMIC DNA]</scope>
    <source>
        <strain evidence="3 4">Cbm 6</strain>
    </source>
</reference>
<dbReference type="Pfam" id="PF05139">
    <property type="entry name" value="Erythro_esteras"/>
    <property type="match status" value="1"/>
</dbReference>
<feature type="chain" id="PRO_5045348211" evidence="2">
    <location>
        <begin position="20"/>
        <end position="647"/>
    </location>
</feature>
<dbReference type="InterPro" id="IPR007815">
    <property type="entry name" value="Emycin_Estase"/>
</dbReference>
<gene>
    <name evidence="3" type="ORF">F0U60_35050</name>
</gene>
<dbReference type="Gene3D" id="3.30.1870.10">
    <property type="entry name" value="EreA-like, domain 2"/>
    <property type="match status" value="1"/>
</dbReference>
<keyword evidence="2" id="KW-0732">Signal</keyword>
<dbReference type="InterPro" id="IPR008969">
    <property type="entry name" value="CarboxyPept-like_regulatory"/>
</dbReference>
<dbReference type="Gene3D" id="3.40.1660.10">
    <property type="entry name" value="EreA-like (biosynthetic domain)"/>
    <property type="match status" value="1"/>
</dbReference>
<feature type="region of interest" description="Disordered" evidence="1">
    <location>
        <begin position="15"/>
        <end position="57"/>
    </location>
</feature>
<evidence type="ECO:0000313" key="3">
    <source>
        <dbReference type="EMBL" id="WNG48757.1"/>
    </source>
</evidence>
<dbReference type="PANTHER" id="PTHR31299:SF0">
    <property type="entry name" value="ESTERASE, PUTATIVE (AFU_ORTHOLOGUE AFUA_1G05850)-RELATED"/>
    <property type="match status" value="1"/>
</dbReference>
<dbReference type="Pfam" id="PF13620">
    <property type="entry name" value="CarboxypepD_reg"/>
    <property type="match status" value="2"/>
</dbReference>
<dbReference type="SUPFAM" id="SSF49464">
    <property type="entry name" value="Carboxypeptidase regulatory domain-like"/>
    <property type="match status" value="2"/>
</dbReference>
<dbReference type="EMBL" id="CP043494">
    <property type="protein sequence ID" value="WNG48757.1"/>
    <property type="molecule type" value="Genomic_DNA"/>
</dbReference>
<name>A0ABY9X033_9BACT</name>
<accession>A0ABY9X033</accession>
<proteinExistence type="predicted"/>
<protein>
    <submittedName>
        <fullName evidence="3">Erythromycin esterase</fullName>
    </submittedName>
</protein>
<dbReference type="SUPFAM" id="SSF159501">
    <property type="entry name" value="EreA/ChaN-like"/>
    <property type="match status" value="1"/>
</dbReference>
<dbReference type="Gene3D" id="1.20.1440.30">
    <property type="entry name" value="Biosynthetic Protein domain"/>
    <property type="match status" value="1"/>
</dbReference>
<dbReference type="Proteomes" id="UP001611383">
    <property type="component" value="Chromosome"/>
</dbReference>
<evidence type="ECO:0000256" key="2">
    <source>
        <dbReference type="SAM" id="SignalP"/>
    </source>
</evidence>